<dbReference type="EC" id="2.1.-.-" evidence="2"/>
<accession>A0AAU7DUQ7</accession>
<protein>
    <submittedName>
        <fullName evidence="2">Class I SAM-dependent methyltransferase</fullName>
        <ecNumber evidence="2">2.1.-.-</ecNumber>
    </submittedName>
</protein>
<name>A0AAU7DUQ7_9MICO</name>
<keyword evidence="2" id="KW-0808">Transferase</keyword>
<evidence type="ECO:0000313" key="2">
    <source>
        <dbReference type="EMBL" id="XBH21069.1"/>
    </source>
</evidence>
<dbReference type="Gene3D" id="3.40.50.150">
    <property type="entry name" value="Vaccinia Virus protein VP39"/>
    <property type="match status" value="1"/>
</dbReference>
<dbReference type="InterPro" id="IPR029063">
    <property type="entry name" value="SAM-dependent_MTases_sf"/>
</dbReference>
<proteinExistence type="predicted"/>
<reference evidence="2" key="1">
    <citation type="submission" date="2024-02" db="EMBL/GenBank/DDBJ databases">
        <title>Tomenella chthoni gen. nov. sp. nov., a member of the family Jonesiaceae isolated from bat guano.</title>
        <authorList>
            <person name="Miller S.L."/>
            <person name="King J."/>
            <person name="Sankaranarayanan K."/>
            <person name="Lawson P.A."/>
        </authorList>
    </citation>
    <scope>NUCLEOTIDE SEQUENCE</scope>
    <source>
        <strain evidence="2">BS-20</strain>
    </source>
</reference>
<dbReference type="EMBL" id="CP146203">
    <property type="protein sequence ID" value="XBH21069.1"/>
    <property type="molecule type" value="Genomic_DNA"/>
</dbReference>
<dbReference type="GO" id="GO:0032259">
    <property type="term" value="P:methylation"/>
    <property type="evidence" value="ECO:0007669"/>
    <property type="project" value="UniProtKB-KW"/>
</dbReference>
<evidence type="ECO:0000259" key="1">
    <source>
        <dbReference type="Pfam" id="PF08242"/>
    </source>
</evidence>
<keyword evidence="2" id="KW-0489">Methyltransferase</keyword>
<dbReference type="Pfam" id="PF08242">
    <property type="entry name" value="Methyltransf_12"/>
    <property type="match status" value="1"/>
</dbReference>
<sequence length="254" mass="27701">MAASQVVKDDYDALRPHLPNSSIDGLKLCHLQCHIGTDTLSFARLGAHVTGVDFSPAALKFAAEFTQELGLAARWVETDVLVAAAAVQDTFDVVYTSIGTITWLGDLDAWACQISQLLVSGGTFYIRDGHPLLYTLDEAIYPPVVRYGYFPTGLAQSWDDPSSYTGDGTITSTRTYEWPHSVSEIMTALLGAGLQIIAVDEGKTLPWEFSPDMIKRADGEYQWPAGLRNVIPCTLTIVARKPRSKFSGSSRSAH</sequence>
<feature type="domain" description="Methyltransferase type 12" evidence="1">
    <location>
        <begin position="31"/>
        <end position="124"/>
    </location>
</feature>
<dbReference type="InterPro" id="IPR013217">
    <property type="entry name" value="Methyltransf_12"/>
</dbReference>
<gene>
    <name evidence="2" type="ORF">V5R04_12730</name>
</gene>
<dbReference type="SUPFAM" id="SSF53335">
    <property type="entry name" value="S-adenosyl-L-methionine-dependent methyltransferases"/>
    <property type="match status" value="1"/>
</dbReference>
<dbReference type="GO" id="GO:0008168">
    <property type="term" value="F:methyltransferase activity"/>
    <property type="evidence" value="ECO:0007669"/>
    <property type="project" value="UniProtKB-KW"/>
</dbReference>
<dbReference type="AlphaFoldDB" id="A0AAU7DUQ7"/>
<dbReference type="CDD" id="cd02440">
    <property type="entry name" value="AdoMet_MTases"/>
    <property type="match status" value="1"/>
</dbReference>
<organism evidence="2">
    <name type="scientific">Jonesiaceae bacterium BS-20</name>
    <dbReference type="NCBI Taxonomy" id="3120821"/>
    <lineage>
        <taxon>Bacteria</taxon>
        <taxon>Bacillati</taxon>
        <taxon>Actinomycetota</taxon>
        <taxon>Actinomycetes</taxon>
        <taxon>Micrococcales</taxon>
        <taxon>Jonesiaceae</taxon>
    </lineage>
</organism>